<evidence type="ECO:0000256" key="6">
    <source>
        <dbReference type="ARBA" id="ARBA00022687"/>
    </source>
</evidence>
<dbReference type="InterPro" id="IPR005817">
    <property type="entry name" value="Wnt"/>
</dbReference>
<keyword evidence="5" id="KW-0272">Extracellular matrix</keyword>
<dbReference type="Pfam" id="PF00110">
    <property type="entry name" value="wnt"/>
    <property type="match status" value="1"/>
</dbReference>
<evidence type="ECO:0000313" key="9">
    <source>
        <dbReference type="Proteomes" id="UP000036681"/>
    </source>
</evidence>
<dbReference type="SMART" id="SM00097">
    <property type="entry name" value="WNT1"/>
    <property type="match status" value="1"/>
</dbReference>
<dbReference type="AlphaFoldDB" id="A0A0M3HZ51"/>
<dbReference type="PANTHER" id="PTHR12027">
    <property type="entry name" value="WNT RELATED"/>
    <property type="match status" value="1"/>
</dbReference>
<protein>
    <recommendedName>
        <fullName evidence="8">Protein Wnt</fullName>
    </recommendedName>
</protein>
<evidence type="ECO:0000256" key="4">
    <source>
        <dbReference type="ARBA" id="ARBA00022525"/>
    </source>
</evidence>
<keyword evidence="9" id="KW-1185">Reference proteome</keyword>
<dbReference type="GO" id="GO:0030182">
    <property type="term" value="P:neuron differentiation"/>
    <property type="evidence" value="ECO:0007669"/>
    <property type="project" value="TreeGrafter"/>
</dbReference>
<dbReference type="WBParaSite" id="ALUE_0000890801-mRNA-1">
    <property type="protein sequence ID" value="ALUE_0000890801-mRNA-1"/>
    <property type="gene ID" value="ALUE_0000890801"/>
</dbReference>
<evidence type="ECO:0000313" key="10">
    <source>
        <dbReference type="WBParaSite" id="ALUE_0000890801-mRNA-1"/>
    </source>
</evidence>
<accession>A0A0M3HZ51</accession>
<comment type="similarity">
    <text evidence="2 8">Belongs to the Wnt family.</text>
</comment>
<evidence type="ECO:0000256" key="3">
    <source>
        <dbReference type="ARBA" id="ARBA00022473"/>
    </source>
</evidence>
<comment type="function">
    <text evidence="8">Ligand for members of the frizzled family of seven transmembrane receptors.</text>
</comment>
<dbReference type="GO" id="GO:0045165">
    <property type="term" value="P:cell fate commitment"/>
    <property type="evidence" value="ECO:0007669"/>
    <property type="project" value="TreeGrafter"/>
</dbReference>
<dbReference type="GO" id="GO:0005615">
    <property type="term" value="C:extracellular space"/>
    <property type="evidence" value="ECO:0007669"/>
    <property type="project" value="TreeGrafter"/>
</dbReference>
<evidence type="ECO:0000256" key="7">
    <source>
        <dbReference type="ARBA" id="ARBA00023157"/>
    </source>
</evidence>
<evidence type="ECO:0000256" key="1">
    <source>
        <dbReference type="ARBA" id="ARBA00004498"/>
    </source>
</evidence>
<dbReference type="Gene3D" id="3.30.2460.20">
    <property type="match status" value="1"/>
</dbReference>
<keyword evidence="6 8" id="KW-0879">Wnt signaling pathway</keyword>
<dbReference type="GO" id="GO:0060070">
    <property type="term" value="P:canonical Wnt signaling pathway"/>
    <property type="evidence" value="ECO:0007669"/>
    <property type="project" value="TreeGrafter"/>
</dbReference>
<sequence>MLLQKARHWFCESRRIQHEAVDTSGNHDALQRGLKGKTLVLRIEKNTARSGRYLRKSRRSAARTELVYLDESPDYCKEDSTNEVLGPRGRECGLNCDMLCCGRGYETIRTVVDEPCRCKFVWCCEVKCDTCRRIVDRNYCN</sequence>
<dbReference type="Proteomes" id="UP000036681">
    <property type="component" value="Unplaced"/>
</dbReference>
<name>A0A0M3HZ51_ASCLU</name>
<evidence type="ECO:0000256" key="5">
    <source>
        <dbReference type="ARBA" id="ARBA00022530"/>
    </source>
</evidence>
<evidence type="ECO:0000256" key="8">
    <source>
        <dbReference type="RuleBase" id="RU003500"/>
    </source>
</evidence>
<dbReference type="GO" id="GO:0005125">
    <property type="term" value="F:cytokine activity"/>
    <property type="evidence" value="ECO:0007669"/>
    <property type="project" value="TreeGrafter"/>
</dbReference>
<keyword evidence="7" id="KW-1015">Disulfide bond</keyword>
<dbReference type="PANTHER" id="PTHR12027:SF114">
    <property type="entry name" value="PROTEIN MOM-2"/>
    <property type="match status" value="1"/>
</dbReference>
<dbReference type="GO" id="GO:0005109">
    <property type="term" value="F:frizzled binding"/>
    <property type="evidence" value="ECO:0007669"/>
    <property type="project" value="TreeGrafter"/>
</dbReference>
<organism evidence="9 10">
    <name type="scientific">Ascaris lumbricoides</name>
    <name type="common">Giant roundworm</name>
    <dbReference type="NCBI Taxonomy" id="6252"/>
    <lineage>
        <taxon>Eukaryota</taxon>
        <taxon>Metazoa</taxon>
        <taxon>Ecdysozoa</taxon>
        <taxon>Nematoda</taxon>
        <taxon>Chromadorea</taxon>
        <taxon>Rhabditida</taxon>
        <taxon>Spirurina</taxon>
        <taxon>Ascaridomorpha</taxon>
        <taxon>Ascaridoidea</taxon>
        <taxon>Ascarididae</taxon>
        <taxon>Ascaris</taxon>
    </lineage>
</organism>
<proteinExistence type="inferred from homology"/>
<reference evidence="10" key="1">
    <citation type="submission" date="2017-02" db="UniProtKB">
        <authorList>
            <consortium name="WormBaseParasite"/>
        </authorList>
    </citation>
    <scope>IDENTIFICATION</scope>
</reference>
<keyword evidence="4" id="KW-0964">Secreted</keyword>
<evidence type="ECO:0000256" key="2">
    <source>
        <dbReference type="ARBA" id="ARBA00005683"/>
    </source>
</evidence>
<dbReference type="InterPro" id="IPR043158">
    <property type="entry name" value="Wnt_C"/>
</dbReference>
<keyword evidence="3 8" id="KW-0217">Developmental protein</keyword>
<comment type="subcellular location">
    <subcellularLocation>
        <location evidence="1 8">Secreted</location>
        <location evidence="1 8">Extracellular space</location>
        <location evidence="1 8">Extracellular matrix</location>
    </subcellularLocation>
</comment>